<dbReference type="GO" id="GO:0016757">
    <property type="term" value="F:glycosyltransferase activity"/>
    <property type="evidence" value="ECO:0007669"/>
    <property type="project" value="UniProtKB-KW"/>
</dbReference>
<feature type="domain" description="Glycosyltransferase 2-like" evidence="4">
    <location>
        <begin position="7"/>
        <end position="188"/>
    </location>
</feature>
<dbReference type="AlphaFoldDB" id="A0A1F7JFB4"/>
<dbReference type="InterPro" id="IPR029044">
    <property type="entry name" value="Nucleotide-diphossugar_trans"/>
</dbReference>
<gene>
    <name evidence="5" type="ORF">A3H78_01385</name>
</gene>
<accession>A0A1F7JFB4</accession>
<dbReference type="Gene3D" id="3.90.550.10">
    <property type="entry name" value="Spore Coat Polysaccharide Biosynthesis Protein SpsA, Chain A"/>
    <property type="match status" value="1"/>
</dbReference>
<reference evidence="5 6" key="1">
    <citation type="journal article" date="2016" name="Nat. Commun.">
        <title>Thousands of microbial genomes shed light on interconnected biogeochemical processes in an aquifer system.</title>
        <authorList>
            <person name="Anantharaman K."/>
            <person name="Brown C.T."/>
            <person name="Hug L.A."/>
            <person name="Sharon I."/>
            <person name="Castelle C.J."/>
            <person name="Probst A.J."/>
            <person name="Thomas B.C."/>
            <person name="Singh A."/>
            <person name="Wilkins M.J."/>
            <person name="Karaoz U."/>
            <person name="Brodie E.L."/>
            <person name="Williams K.H."/>
            <person name="Hubbard S.S."/>
            <person name="Banfield J.F."/>
        </authorList>
    </citation>
    <scope>NUCLEOTIDE SEQUENCE [LARGE SCALE GENOMIC DNA]</scope>
</reference>
<dbReference type="SUPFAM" id="SSF53448">
    <property type="entry name" value="Nucleotide-diphospho-sugar transferases"/>
    <property type="match status" value="1"/>
</dbReference>
<dbReference type="Proteomes" id="UP000177418">
    <property type="component" value="Unassembled WGS sequence"/>
</dbReference>
<evidence type="ECO:0000256" key="1">
    <source>
        <dbReference type="ARBA" id="ARBA00006739"/>
    </source>
</evidence>
<evidence type="ECO:0000313" key="6">
    <source>
        <dbReference type="Proteomes" id="UP000177418"/>
    </source>
</evidence>
<sequence>MPHKLAVITVLYKNYSILDDFFASFDNQTNKNFQIYICDQTEKRQSINLPEYVKFNTSFNGGYAHGVNIGLKKAIKDGYTQFCVINSDTSIDKTFVDILINQLYGRPGSIVGGKIYYFPGFEYHKERYSKDQLGGVIWYAGGKIDWNNVVGLHRGVDEVDEKKYTKFEHTDFVSGCLMAFDKSVVDTIGFFDESYFLYYEDADYCERAKQVGVSLYYDPSIIIWHKNAQSTSGSGSQLQRNFQSKSQLKFGLKYAPFRIKLHLIKNLVLRRYALNKKS</sequence>
<comment type="caution">
    <text evidence="5">The sequence shown here is derived from an EMBL/GenBank/DDBJ whole genome shotgun (WGS) entry which is preliminary data.</text>
</comment>
<evidence type="ECO:0000256" key="2">
    <source>
        <dbReference type="ARBA" id="ARBA00022676"/>
    </source>
</evidence>
<evidence type="ECO:0000256" key="3">
    <source>
        <dbReference type="ARBA" id="ARBA00022679"/>
    </source>
</evidence>
<organism evidence="5 6">
    <name type="scientific">Candidatus Roizmanbacteria bacterium RIFCSPLOWO2_02_FULL_36_11</name>
    <dbReference type="NCBI Taxonomy" id="1802071"/>
    <lineage>
        <taxon>Bacteria</taxon>
        <taxon>Candidatus Roizmaniibacteriota</taxon>
    </lineage>
</organism>
<keyword evidence="3" id="KW-0808">Transferase</keyword>
<dbReference type="InterPro" id="IPR001173">
    <property type="entry name" value="Glyco_trans_2-like"/>
</dbReference>
<dbReference type="PANTHER" id="PTHR43179">
    <property type="entry name" value="RHAMNOSYLTRANSFERASE WBBL"/>
    <property type="match status" value="1"/>
</dbReference>
<dbReference type="Pfam" id="PF00535">
    <property type="entry name" value="Glycos_transf_2"/>
    <property type="match status" value="1"/>
</dbReference>
<name>A0A1F7JFB4_9BACT</name>
<dbReference type="EMBL" id="MGAV01000017">
    <property type="protein sequence ID" value="OGK54299.1"/>
    <property type="molecule type" value="Genomic_DNA"/>
</dbReference>
<protein>
    <recommendedName>
        <fullName evidence="4">Glycosyltransferase 2-like domain-containing protein</fullName>
    </recommendedName>
</protein>
<keyword evidence="2" id="KW-0328">Glycosyltransferase</keyword>
<evidence type="ECO:0000259" key="4">
    <source>
        <dbReference type="Pfam" id="PF00535"/>
    </source>
</evidence>
<evidence type="ECO:0000313" key="5">
    <source>
        <dbReference type="EMBL" id="OGK54299.1"/>
    </source>
</evidence>
<comment type="similarity">
    <text evidence="1">Belongs to the glycosyltransferase 2 family.</text>
</comment>
<proteinExistence type="inferred from homology"/>
<dbReference type="PANTHER" id="PTHR43179:SF12">
    <property type="entry name" value="GALACTOFURANOSYLTRANSFERASE GLFT2"/>
    <property type="match status" value="1"/>
</dbReference>